<evidence type="ECO:0000313" key="2">
    <source>
        <dbReference type="Proteomes" id="UP000003490"/>
    </source>
</evidence>
<dbReference type="AlphaFoldDB" id="A7VTE7"/>
<protein>
    <submittedName>
        <fullName evidence="1">Uncharacterized protein</fullName>
    </submittedName>
</protein>
<dbReference type="HOGENOM" id="CLU_3231787_0_0_9"/>
<accession>A7VTE7</accession>
<name>A7VTE7_9FIRM</name>
<reference evidence="1 2" key="2">
    <citation type="submission" date="2007-08" db="EMBL/GenBank/DDBJ databases">
        <authorList>
            <person name="Fulton L."/>
            <person name="Clifton S."/>
            <person name="Fulton B."/>
            <person name="Xu J."/>
            <person name="Minx P."/>
            <person name="Pepin K.H."/>
            <person name="Johnson M."/>
            <person name="Thiruvilangam P."/>
            <person name="Bhonagiri V."/>
            <person name="Nash W.E."/>
            <person name="Wang C."/>
            <person name="Mardis E.R."/>
            <person name="Wilson R.K."/>
        </authorList>
    </citation>
    <scope>NUCLEOTIDE SEQUENCE [LARGE SCALE GENOMIC DNA]</scope>
    <source>
        <strain evidence="1 2">DSM 753</strain>
    </source>
</reference>
<gene>
    <name evidence="1" type="ORF">CLOLEP_01839</name>
</gene>
<reference evidence="1 2" key="1">
    <citation type="submission" date="2007-08" db="EMBL/GenBank/DDBJ databases">
        <title>Draft genome sequence of Clostridium leptum (DSM 753).</title>
        <authorList>
            <person name="Sudarsanam P."/>
            <person name="Ley R."/>
            <person name="Guruge J."/>
            <person name="Turnbaugh P.J."/>
            <person name="Mahowald M."/>
            <person name="Liep D."/>
            <person name="Gordon J."/>
        </authorList>
    </citation>
    <scope>NUCLEOTIDE SEQUENCE [LARGE SCALE GENOMIC DNA]</scope>
    <source>
        <strain evidence="1 2">DSM 753</strain>
    </source>
</reference>
<proteinExistence type="predicted"/>
<organism evidence="1 2">
    <name type="scientific">[Clostridium] leptum DSM 753</name>
    <dbReference type="NCBI Taxonomy" id="428125"/>
    <lineage>
        <taxon>Bacteria</taxon>
        <taxon>Bacillati</taxon>
        <taxon>Bacillota</taxon>
        <taxon>Clostridia</taxon>
        <taxon>Eubacteriales</taxon>
        <taxon>Oscillospiraceae</taxon>
        <taxon>Oscillospiraceae incertae sedis</taxon>
    </lineage>
</organism>
<dbReference type="Proteomes" id="UP000003490">
    <property type="component" value="Unassembled WGS sequence"/>
</dbReference>
<dbReference type="EMBL" id="ABCB02000018">
    <property type="protein sequence ID" value="EDO61443.1"/>
    <property type="molecule type" value="Genomic_DNA"/>
</dbReference>
<evidence type="ECO:0000313" key="1">
    <source>
        <dbReference type="EMBL" id="EDO61443.1"/>
    </source>
</evidence>
<sequence>MRKIPHNLIDWREYKTSKDQIIFLLKFYKGILRKVIDNFCCFL</sequence>
<comment type="caution">
    <text evidence="1">The sequence shown here is derived from an EMBL/GenBank/DDBJ whole genome shotgun (WGS) entry which is preliminary data.</text>
</comment>